<sequence>MDNKHKVSPERFRHLSQLIQFATKTADWHALKRHDLQLRELLISHKPFLKDPKLAPEIQRAKSVHADAFAALEKATGELKKEMNMANDQQERAMAYQLAMTMEMTQ</sequence>
<reference evidence="2" key="4">
    <citation type="submission" date="2020-09" db="EMBL/GenBank/DDBJ databases">
        <title>Genome sequence of Vibrio parahaemolyticus isolates.</title>
        <authorList>
            <person name="Hammerl J.A."/>
            <person name="Strauch E."/>
        </authorList>
    </citation>
    <scope>NUCLEOTIDE SEQUENCE</scope>
    <source>
        <strain evidence="2">17-VB00146</strain>
    </source>
</reference>
<accession>A0A072GYQ0</accession>
<reference evidence="3" key="6">
    <citation type="submission" date="2023-06" db="EMBL/GenBank/DDBJ databases">
        <title>Genomic Diversity of Vibrio spp. and Metagenomic Analysis of Pathogens in Florida Gulf Coastal Waters Following Hurricane Ian.</title>
        <authorList>
            <person name="Brumfield K.D."/>
        </authorList>
    </citation>
    <scope>NUCLEOTIDE SEQUENCE</scope>
    <source>
        <strain evidence="3">WBS2B-138</strain>
    </source>
</reference>
<evidence type="ECO:0000313" key="11">
    <source>
        <dbReference type="Proteomes" id="UP000555836"/>
    </source>
</evidence>
<name>A0A072GYQ0_VIBPH</name>
<proteinExistence type="predicted"/>
<reference evidence="6 9" key="2">
    <citation type="submission" date="2015-08" db="EMBL/GenBank/DDBJ databases">
        <title>Draft Genome Sequences of Vibrio parahaemolyticus Strains.</title>
        <authorList>
            <person name="Gonzalez-Escalona N."/>
            <person name="DePaola A."/>
        </authorList>
    </citation>
    <scope>NUCLEOTIDE SEQUENCE [LARGE SCALE GENOMIC DNA]</scope>
    <source>
        <strain evidence="6 9">CFSAN001621</strain>
    </source>
</reference>
<evidence type="ECO:0000313" key="1">
    <source>
        <dbReference type="EMBL" id="KOY28800.1"/>
    </source>
</evidence>
<reference evidence="10 11" key="3">
    <citation type="submission" date="2020-04" db="EMBL/GenBank/DDBJ databases">
        <title>Whole-genome sequencing of Vibrio spp. from China reveals different genetic environments of blaCTX-M-14 among diverse lineages.</title>
        <authorList>
            <person name="Zheng Z."/>
            <person name="Ye L."/>
            <person name="Chen S."/>
        </authorList>
    </citation>
    <scope>NUCLEOTIDE SEQUENCE [LARGE SCALE GENOMIC DNA]</scope>
    <source>
        <strain evidence="5 10">Vb0551</strain>
        <strain evidence="4 11">Vb0574</strain>
    </source>
</reference>
<organism evidence="4 11">
    <name type="scientific">Vibrio parahaemolyticus</name>
    <dbReference type="NCBI Taxonomy" id="670"/>
    <lineage>
        <taxon>Bacteria</taxon>
        <taxon>Pseudomonadati</taxon>
        <taxon>Pseudomonadota</taxon>
        <taxon>Gammaproteobacteria</taxon>
        <taxon>Vibrionales</taxon>
        <taxon>Vibrionaceae</taxon>
        <taxon>Vibrio</taxon>
    </lineage>
</organism>
<dbReference type="EMBL" id="JABCLB010001107">
    <property type="protein sequence ID" value="NMU83155.1"/>
    <property type="molecule type" value="Genomic_DNA"/>
</dbReference>
<dbReference type="AlphaFoldDB" id="A0A072GYQ0"/>
<dbReference type="GeneID" id="1192248"/>
<dbReference type="RefSeq" id="WP_005478392.1">
    <property type="nucleotide sequence ID" value="NZ_CABMHD010000003.1"/>
</dbReference>
<dbReference type="EMBL" id="LHQV01000020">
    <property type="protein sequence ID" value="OQJ97208.1"/>
    <property type="molecule type" value="Genomic_DNA"/>
</dbReference>
<gene>
    <name evidence="1" type="ORF">ACX05_15845</name>
    <name evidence="6" type="ORF">AKG60_20265</name>
    <name evidence="5" type="ORF">HKB16_09675</name>
    <name evidence="4" type="ORF">HKB21_17640</name>
    <name evidence="2" type="ORF">IB292_15180</name>
    <name evidence="7" type="ORF">O1Q84_21955</name>
    <name evidence="3" type="ORF">QX249_01600</name>
</gene>
<evidence type="ECO:0000313" key="2">
    <source>
        <dbReference type="EMBL" id="MCC3806393.1"/>
    </source>
</evidence>
<dbReference type="EMBL" id="JABCLD010001806">
    <property type="protein sequence ID" value="NMU27430.1"/>
    <property type="molecule type" value="Genomic_DNA"/>
</dbReference>
<evidence type="ECO:0000313" key="5">
    <source>
        <dbReference type="EMBL" id="NMU83155.1"/>
    </source>
</evidence>
<dbReference type="EMBL" id="JACVHL010000015">
    <property type="protein sequence ID" value="MCC3806393.1"/>
    <property type="molecule type" value="Genomic_DNA"/>
</dbReference>
<dbReference type="Proteomes" id="UP000518904">
    <property type="component" value="Unassembled WGS sequence"/>
</dbReference>
<dbReference type="Proteomes" id="UP000555836">
    <property type="component" value="Unassembled WGS sequence"/>
</dbReference>
<reference evidence="1 8" key="1">
    <citation type="submission" date="2015-07" db="EMBL/GenBank/DDBJ databases">
        <title>Foodborne Vibrio parahaemolyticus Isolates.</title>
        <authorList>
            <person name="Ronholm J."/>
            <person name="Petronella N."/>
            <person name="Kenwell R."/>
            <person name="Banerjee S."/>
        </authorList>
    </citation>
    <scope>NUCLEOTIDE SEQUENCE [LARGE SCALE GENOMIC DNA]</scope>
    <source>
        <strain evidence="1 8">HS-06-05</strain>
    </source>
</reference>
<reference evidence="7" key="5">
    <citation type="submission" date="2022-12" db="EMBL/GenBank/DDBJ databases">
        <title>Vibrio parahaemolyticus become highly virulent by producing novel Tc toxins.</title>
        <authorList>
            <person name="Yang F."/>
            <person name="You Y."/>
            <person name="Lai Q."/>
            <person name="Xu L."/>
            <person name="Li F."/>
        </authorList>
    </citation>
    <scope>NUCLEOTIDE SEQUENCE</scope>
    <source>
        <strain evidence="7">Vp-HL-202005</strain>
    </source>
</reference>
<dbReference type="Proteomes" id="UP001253193">
    <property type="component" value="Unassembled WGS sequence"/>
</dbReference>
<dbReference type="Proteomes" id="UP000191946">
    <property type="component" value="Unassembled WGS sequence"/>
</dbReference>
<dbReference type="EMBL" id="LIRS01000088">
    <property type="protein sequence ID" value="KOY28800.1"/>
    <property type="molecule type" value="Genomic_DNA"/>
</dbReference>
<keyword evidence="9" id="KW-1185">Reference proteome</keyword>
<dbReference type="Proteomes" id="UP000037697">
    <property type="component" value="Unassembled WGS sequence"/>
</dbReference>
<evidence type="ECO:0000313" key="4">
    <source>
        <dbReference type="EMBL" id="NMU27430.1"/>
    </source>
</evidence>
<evidence type="ECO:0000313" key="10">
    <source>
        <dbReference type="Proteomes" id="UP000518904"/>
    </source>
</evidence>
<evidence type="ECO:0000313" key="9">
    <source>
        <dbReference type="Proteomes" id="UP000191946"/>
    </source>
</evidence>
<evidence type="ECO:0000313" key="3">
    <source>
        <dbReference type="EMBL" id="MDS1819334.1"/>
    </source>
</evidence>
<dbReference type="EMBL" id="JAUHGG010000001">
    <property type="protein sequence ID" value="MDS1819334.1"/>
    <property type="molecule type" value="Genomic_DNA"/>
</dbReference>
<evidence type="ECO:0000313" key="6">
    <source>
        <dbReference type="EMBL" id="OQJ97208.1"/>
    </source>
</evidence>
<dbReference type="Proteomes" id="UP000726777">
    <property type="component" value="Unassembled WGS sequence"/>
</dbReference>
<evidence type="ECO:0000313" key="8">
    <source>
        <dbReference type="Proteomes" id="UP000037697"/>
    </source>
</evidence>
<protein>
    <submittedName>
        <fullName evidence="4">LafD</fullName>
    </submittedName>
</protein>
<dbReference type="EMBL" id="CP114195">
    <property type="protein sequence ID" value="WAT92038.1"/>
    <property type="molecule type" value="Genomic_DNA"/>
</dbReference>
<dbReference type="Proteomes" id="UP001156560">
    <property type="component" value="Chromosome 2"/>
</dbReference>
<evidence type="ECO:0000313" key="7">
    <source>
        <dbReference type="EMBL" id="WAT92038.1"/>
    </source>
</evidence>